<feature type="compositionally biased region" description="Basic and acidic residues" evidence="2">
    <location>
        <begin position="392"/>
        <end position="413"/>
    </location>
</feature>
<evidence type="ECO:0000313" key="4">
    <source>
        <dbReference type="Proteomes" id="UP000251617"/>
    </source>
</evidence>
<organism evidence="3 4">
    <name type="scientific">Pseudomonas putida</name>
    <name type="common">Arthrobacter siderocapsulatus</name>
    <dbReference type="NCBI Taxonomy" id="303"/>
    <lineage>
        <taxon>Bacteria</taxon>
        <taxon>Pseudomonadati</taxon>
        <taxon>Pseudomonadota</taxon>
        <taxon>Gammaproteobacteria</taxon>
        <taxon>Pseudomonadales</taxon>
        <taxon>Pseudomonadaceae</taxon>
        <taxon>Pseudomonas</taxon>
    </lineage>
</organism>
<proteinExistence type="predicted"/>
<dbReference type="EMBL" id="CP030750">
    <property type="protein sequence ID" value="AXA24259.1"/>
    <property type="molecule type" value="Genomic_DNA"/>
</dbReference>
<feature type="region of interest" description="Disordered" evidence="2">
    <location>
        <begin position="384"/>
        <end position="461"/>
    </location>
</feature>
<sequence length="754" mass="83544">MSKLNEKIIATNFVARDNEFVGEKISLDVSTHQKYMKEFSKFTKKILKENPDISFDYSHYPSLTISHNYATVAVVRAADGVNLSNSFCALVDDAFRNKDTIDALKRVLPSFGVDFDKITARKDLGEKQQLVNESFAAIKNGTDEFQHFTNVRQARKPAKKVVEAAPVDAPEDDLFTLTNPDLVKKENDLKDANEARQTLVTNFDHNNVEDQFKKSKLHDGIKKSLVDQNGRAADEDDWLEKRMKELGLYFNHHKAPAYKNLPLPFIHDVTIHDKYNRELLSWRTGGGTIKIHEAGIFNEAAGQLACDAAYKKFGHDKVFFNVKPAAAERYKDNLGMIYEQKLNQLIKAGFEPEQIHFHKDWQYLVTMKIDEMKNLAELDQATPEQVAASKQAENEYRAKQEANQDVEGVKPDQAKPAAPVAADEPAKPVPAGSTPVAEQTIPNEPAAADGPAKAAPAEPAAPASKQVIVNKCILVKTGSNEDPSKERYNLIGVKGEVESMSDKTLEKVLAKVVESAGIDIKQVAGCWVSDKQVHSYSDFMKEVSARHEGMSDEQIKESKEQYSFQAAYEVLKGMKEAAKLAAVADVPVVDVAVDVALDVAIDAALKESVPAEKPSVVETDFSGIPAHVTEAIPDDEYDFDRDILEGIFTNSFDEPAPVVSEKPPTAEEIEEFLAKEFGAPELLDTPEYTELKEARATASDKVEGQKNDDSGIDYASATRDLESEKQKIENAKKGVRAAIANENPYENKHTKLKS</sequence>
<evidence type="ECO:0000313" key="3">
    <source>
        <dbReference type="EMBL" id="AXA24259.1"/>
    </source>
</evidence>
<protein>
    <submittedName>
        <fullName evidence="3">Uncharacterized protein</fullName>
    </submittedName>
</protein>
<name>A0AAD0PAH2_PSEPU</name>
<accession>A0AAD0PAH2</accession>
<feature type="coiled-coil region" evidence="1">
    <location>
        <begin position="714"/>
        <end position="741"/>
    </location>
</feature>
<keyword evidence="1" id="KW-0175">Coiled coil</keyword>
<feature type="compositionally biased region" description="Low complexity" evidence="2">
    <location>
        <begin position="445"/>
        <end position="461"/>
    </location>
</feature>
<dbReference type="AlphaFoldDB" id="A0AAD0PAH2"/>
<gene>
    <name evidence="3" type="ORF">C1S65_09100</name>
</gene>
<dbReference type="Proteomes" id="UP000251617">
    <property type="component" value="Chromosome"/>
</dbReference>
<dbReference type="RefSeq" id="WP_112897820.1">
    <property type="nucleotide sequence ID" value="NZ_CP030750.1"/>
</dbReference>
<evidence type="ECO:0000256" key="1">
    <source>
        <dbReference type="SAM" id="Coils"/>
    </source>
</evidence>
<reference evidence="3 4" key="1">
    <citation type="submission" date="2018-06" db="EMBL/GenBank/DDBJ databases">
        <title>The genome of Pseudomonas putida NX-1, a lignin degrader.</title>
        <authorList>
            <person name="Xu Z."/>
        </authorList>
    </citation>
    <scope>NUCLEOTIDE SEQUENCE [LARGE SCALE GENOMIC DNA]</scope>
    <source>
        <strain evidence="3 4">NX-1</strain>
    </source>
</reference>
<evidence type="ECO:0000256" key="2">
    <source>
        <dbReference type="SAM" id="MobiDB-lite"/>
    </source>
</evidence>